<name>L0BID5_MONAE</name>
<keyword evidence="1" id="KW-0934">Plastid</keyword>
<keyword evidence="1" id="KW-0695">RNA-directed DNA polymerase</keyword>
<proteinExistence type="predicted"/>
<dbReference type="RefSeq" id="YP_007317168.1">
    <property type="nucleotide sequence ID" value="NC_020018.1"/>
</dbReference>
<dbReference type="EMBL" id="JX457480">
    <property type="protein sequence ID" value="AFZ88771.1"/>
    <property type="molecule type" value="Genomic_DNA"/>
</dbReference>
<reference evidence="1" key="1">
    <citation type="journal article" date="2012" name="PLoS ONE">
        <title>Evidence for Transitional Stages in the Evolution of Euglenid Group II Introns and Twintrons in the Monomorphina aenigmatica Plastid Genome.</title>
        <authorList>
            <person name="Pombert J.-F."/>
            <person name="James E.R."/>
            <person name="Janouskovec J."/>
            <person name="Keeling P.J."/>
        </authorList>
    </citation>
    <scope>NUCLEOTIDE SEQUENCE</scope>
    <source>
        <strain evidence="1">UTEX1284</strain>
    </source>
</reference>
<evidence type="ECO:0000313" key="1">
    <source>
        <dbReference type="EMBL" id="AFZ88771.1"/>
    </source>
</evidence>
<keyword evidence="1" id="KW-0548">Nucleotidyltransferase</keyword>
<gene>
    <name evidence="1" type="primary">orf116</name>
</gene>
<geneLocation type="chloroplast" evidence="1"/>
<protein>
    <submittedName>
        <fullName evidence="1">Putative reverse transcriptase maturase</fullName>
    </submittedName>
</protein>
<keyword evidence="1" id="KW-0150">Chloroplast</keyword>
<accession>L0BID5</accession>
<keyword evidence="1" id="KW-0808">Transferase</keyword>
<dbReference type="GeneID" id="14411849"/>
<dbReference type="AlphaFoldDB" id="L0BID5"/>
<sequence>MKASELVLRKVLTPEFLEYSFTDLKYNKFIYFGPSSKAIFEPISKKWFSRVSYLLRTSEFVYQDFNFTRINKFFSKRLLISNLKFKIIENAFLKLLQPFFSLNNADFDLNECLRKF</sequence>
<dbReference type="GO" id="GO:0003964">
    <property type="term" value="F:RNA-directed DNA polymerase activity"/>
    <property type="evidence" value="ECO:0007669"/>
    <property type="project" value="UniProtKB-KW"/>
</dbReference>
<organism evidence="1">
    <name type="scientific">Monomorphina aenigmatica</name>
    <name type="common">Euglenoid</name>
    <name type="synonym">Phacus aenigmaticus</name>
    <dbReference type="NCBI Taxonomy" id="304863"/>
    <lineage>
        <taxon>Eukaryota</taxon>
        <taxon>Discoba</taxon>
        <taxon>Euglenozoa</taxon>
        <taxon>Euglenida</taxon>
        <taxon>Spirocuta</taxon>
        <taxon>Euglenophyceae</taxon>
        <taxon>Euglenales</taxon>
        <taxon>Euglenaceae</taxon>
        <taxon>Monomorphina</taxon>
    </lineage>
</organism>